<dbReference type="KEGG" id="kan:IMCC3317_46910"/>
<dbReference type="EMBL" id="CP019288">
    <property type="protein sequence ID" value="QHI39281.1"/>
    <property type="molecule type" value="Genomic_DNA"/>
</dbReference>
<name>A0A7L4ZS05_9FLAO</name>
<dbReference type="AlphaFoldDB" id="A0A7L4ZS05"/>
<dbReference type="Gene3D" id="3.60.15.10">
    <property type="entry name" value="Ribonuclease Z/Hydroxyacylglutathione hydrolase-like"/>
    <property type="match status" value="1"/>
</dbReference>
<dbReference type="RefSeq" id="WP_160131765.1">
    <property type="nucleotide sequence ID" value="NZ_CP019288.1"/>
</dbReference>
<evidence type="ECO:0000313" key="2">
    <source>
        <dbReference type="Proteomes" id="UP000464657"/>
    </source>
</evidence>
<keyword evidence="2" id="KW-1185">Reference proteome</keyword>
<dbReference type="OrthoDB" id="9781189at2"/>
<protein>
    <submittedName>
        <fullName evidence="1">Ribonuclease BN</fullName>
        <ecNumber evidence="1">3.1.-.-</ecNumber>
    </submittedName>
</protein>
<reference evidence="1 2" key="1">
    <citation type="journal article" date="2013" name="Int. J. Syst. Evol. Microbiol.">
        <title>Kordia antarctica sp. nov., isolated from Antarctic seawater.</title>
        <authorList>
            <person name="Baek K."/>
            <person name="Choi A."/>
            <person name="Kang I."/>
            <person name="Lee K."/>
            <person name="Cho J.C."/>
        </authorList>
    </citation>
    <scope>NUCLEOTIDE SEQUENCE [LARGE SCALE GENOMIC DNA]</scope>
    <source>
        <strain evidence="1 2">IMCC3317</strain>
    </source>
</reference>
<dbReference type="GO" id="GO:0016787">
    <property type="term" value="F:hydrolase activity"/>
    <property type="evidence" value="ECO:0007669"/>
    <property type="project" value="UniProtKB-KW"/>
</dbReference>
<dbReference type="SUPFAM" id="SSF56281">
    <property type="entry name" value="Metallo-hydrolase/oxidoreductase"/>
    <property type="match status" value="1"/>
</dbReference>
<dbReference type="EC" id="3.1.-.-" evidence="1"/>
<sequence length="82" mass="9370">MVDFCKNADLLIHDAQYTDEELELHSSFNQAMTTAEKANVKNLVLTHHDPSHDDIFSGNIEKMCQNRFPSCQLAKESLEFTL</sequence>
<accession>A0A7L4ZS05</accession>
<gene>
    <name evidence="1" type="primary">rbn</name>
    <name evidence="1" type="ORF">IMCC3317_46910</name>
</gene>
<keyword evidence="1" id="KW-0378">Hydrolase</keyword>
<dbReference type="Proteomes" id="UP000464657">
    <property type="component" value="Chromosome"/>
</dbReference>
<evidence type="ECO:0000313" key="1">
    <source>
        <dbReference type="EMBL" id="QHI39281.1"/>
    </source>
</evidence>
<organism evidence="1 2">
    <name type="scientific">Kordia antarctica</name>
    <dbReference type="NCBI Taxonomy" id="1218801"/>
    <lineage>
        <taxon>Bacteria</taxon>
        <taxon>Pseudomonadati</taxon>
        <taxon>Bacteroidota</taxon>
        <taxon>Flavobacteriia</taxon>
        <taxon>Flavobacteriales</taxon>
        <taxon>Flavobacteriaceae</taxon>
        <taxon>Kordia</taxon>
    </lineage>
</organism>
<proteinExistence type="predicted"/>
<dbReference type="InterPro" id="IPR036866">
    <property type="entry name" value="RibonucZ/Hydroxyglut_hydro"/>
</dbReference>